<keyword evidence="21" id="KW-1185">Reference proteome</keyword>
<dbReference type="Pfam" id="PF00905">
    <property type="entry name" value="Transpeptidase"/>
    <property type="match status" value="1"/>
</dbReference>
<dbReference type="EMBL" id="SMAG01000002">
    <property type="protein sequence ID" value="TCS95529.1"/>
    <property type="molecule type" value="Genomic_DNA"/>
</dbReference>
<sequence>MDEQKNTSDHLILQSLIGWKIVKQSQRFIRNLFFTFLIFICIIGLSYLYLRSKPLPPPDSVIPSQIYTEQGEWIGQMEPGQKREPIRLEEMPRSLIQATLAAEDRTFYEHSGFSLKGILRATLVNLKEGRVVQGASTITQQLARNLYLTHDRTWTRKFKEAIYTLQLEINYSKDEILEMYLNEIYYGHGAYGVGSAAHMYLQKSAKDLALAESAYLAGIPRGPEMYSPYQHPERIQQRQQHILNLMVKNKMITAQEADTAKNQHIAIYQPQKLNHVKANYFRDYLVQTVVAKYGLEESVVRHGGLKIYTTLDPKLQTMAEQAVKQHLDNHSDLQGALISVDPHNGHIKAMIGGKDYRQSQFNRVFARRQPGSSFKPLLYLGALEQGFTALTQIDSQPTAFAFQGNVYKPNNYRNQYAYRPITLREAIARSDNIYAVSTELQIGIDQTIETAKKLGIKSEMKPTPSLALGAYPMSPFELTQAYATIAAGGKQYPLTGIIKITDPYGRILVEESNTYTQVASPTHTFLLTHLMSSVFEPGGTGHRVKQMFSRPIAGKTGTTDWDGWLAGYTPDLVTTVWVGYDRGRKLPHAEARLSQYIWGSYMKQATANRSSSVFAIPPGVKGVTIDTQTGKLATPACTQTRIEYFVSGTEPKQICHLHPKPVTLPSPEPSLWDKIIDWIKGI</sequence>
<evidence type="ECO:0000256" key="16">
    <source>
        <dbReference type="ARBA" id="ARBA00049902"/>
    </source>
</evidence>
<gene>
    <name evidence="20" type="ORF">EDD58_102102</name>
</gene>
<dbReference type="PANTHER" id="PTHR32282:SF11">
    <property type="entry name" value="PENICILLIN-BINDING PROTEIN 1B"/>
    <property type="match status" value="1"/>
</dbReference>
<feature type="domain" description="Penicillin-binding protein transpeptidase" evidence="18">
    <location>
        <begin position="337"/>
        <end position="571"/>
    </location>
</feature>
<evidence type="ECO:0000256" key="11">
    <source>
        <dbReference type="ARBA" id="ARBA00022984"/>
    </source>
</evidence>
<evidence type="ECO:0000256" key="12">
    <source>
        <dbReference type="ARBA" id="ARBA00023136"/>
    </source>
</evidence>
<protein>
    <submittedName>
        <fullName evidence="20">Penicillin-binding protein 1B</fullName>
    </submittedName>
</protein>
<evidence type="ECO:0000256" key="10">
    <source>
        <dbReference type="ARBA" id="ARBA00022960"/>
    </source>
</evidence>
<comment type="catalytic activity">
    <reaction evidence="16">
        <text>[GlcNAc-(1-&gt;4)-Mur2Ac(oyl-L-Ala-gamma-D-Glu-L-Lys-D-Ala-D-Ala)](n)-di-trans,octa-cis-undecaprenyl diphosphate + beta-D-GlcNAc-(1-&gt;4)-Mur2Ac(oyl-L-Ala-gamma-D-Glu-L-Lys-D-Ala-D-Ala)-di-trans,octa-cis-undecaprenyl diphosphate = [GlcNAc-(1-&gt;4)-Mur2Ac(oyl-L-Ala-gamma-D-Glu-L-Lys-D-Ala-D-Ala)](n+1)-di-trans,octa-cis-undecaprenyl diphosphate + di-trans,octa-cis-undecaprenyl diphosphate + H(+)</text>
        <dbReference type="Rhea" id="RHEA:23708"/>
        <dbReference type="Rhea" id="RHEA-COMP:9602"/>
        <dbReference type="Rhea" id="RHEA-COMP:9603"/>
        <dbReference type="ChEBI" id="CHEBI:15378"/>
        <dbReference type="ChEBI" id="CHEBI:58405"/>
        <dbReference type="ChEBI" id="CHEBI:60033"/>
        <dbReference type="ChEBI" id="CHEBI:78435"/>
        <dbReference type="EC" id="2.4.99.28"/>
    </reaction>
</comment>
<evidence type="ECO:0000256" key="2">
    <source>
        <dbReference type="ARBA" id="ARBA00007090"/>
    </source>
</evidence>
<dbReference type="Proteomes" id="UP000294937">
    <property type="component" value="Unassembled WGS sequence"/>
</dbReference>
<evidence type="ECO:0000259" key="19">
    <source>
        <dbReference type="Pfam" id="PF00912"/>
    </source>
</evidence>
<dbReference type="GO" id="GO:0008360">
    <property type="term" value="P:regulation of cell shape"/>
    <property type="evidence" value="ECO:0007669"/>
    <property type="project" value="UniProtKB-KW"/>
</dbReference>
<evidence type="ECO:0000256" key="3">
    <source>
        <dbReference type="ARBA" id="ARBA00007739"/>
    </source>
</evidence>
<keyword evidence="12 17" id="KW-0472">Membrane</keyword>
<organism evidence="20 21">
    <name type="scientific">Hazenella coriacea</name>
    <dbReference type="NCBI Taxonomy" id="1179467"/>
    <lineage>
        <taxon>Bacteria</taxon>
        <taxon>Bacillati</taxon>
        <taxon>Bacillota</taxon>
        <taxon>Bacilli</taxon>
        <taxon>Bacillales</taxon>
        <taxon>Thermoactinomycetaceae</taxon>
        <taxon>Hazenella</taxon>
    </lineage>
</organism>
<evidence type="ECO:0000256" key="7">
    <source>
        <dbReference type="ARBA" id="ARBA00022676"/>
    </source>
</evidence>
<dbReference type="InterPro" id="IPR023346">
    <property type="entry name" value="Lysozyme-like_dom_sf"/>
</dbReference>
<evidence type="ECO:0000256" key="9">
    <source>
        <dbReference type="ARBA" id="ARBA00022801"/>
    </source>
</evidence>
<dbReference type="OrthoDB" id="9766909at2"/>
<evidence type="ECO:0000256" key="14">
    <source>
        <dbReference type="ARBA" id="ARBA00023316"/>
    </source>
</evidence>
<feature type="domain" description="Glycosyl transferase family 51" evidence="19">
    <location>
        <begin position="71"/>
        <end position="246"/>
    </location>
</feature>
<keyword evidence="4" id="KW-1003">Cell membrane</keyword>
<proteinExistence type="inferred from homology"/>
<evidence type="ECO:0000256" key="15">
    <source>
        <dbReference type="ARBA" id="ARBA00034000"/>
    </source>
</evidence>
<comment type="subcellular location">
    <subcellularLocation>
        <location evidence="1">Cell membrane</location>
    </subcellularLocation>
</comment>
<keyword evidence="17" id="KW-0812">Transmembrane</keyword>
<keyword evidence="13" id="KW-0511">Multifunctional enzyme</keyword>
<evidence type="ECO:0000256" key="13">
    <source>
        <dbReference type="ARBA" id="ARBA00023268"/>
    </source>
</evidence>
<dbReference type="InterPro" id="IPR001264">
    <property type="entry name" value="Glyco_trans_51"/>
</dbReference>
<dbReference type="SUPFAM" id="SSF56601">
    <property type="entry name" value="beta-lactamase/transpeptidase-like"/>
    <property type="match status" value="1"/>
</dbReference>
<evidence type="ECO:0000313" key="21">
    <source>
        <dbReference type="Proteomes" id="UP000294937"/>
    </source>
</evidence>
<evidence type="ECO:0000256" key="8">
    <source>
        <dbReference type="ARBA" id="ARBA00022679"/>
    </source>
</evidence>
<dbReference type="RefSeq" id="WP_131923531.1">
    <property type="nucleotide sequence ID" value="NZ_SMAG01000002.1"/>
</dbReference>
<dbReference type="GO" id="GO:0009252">
    <property type="term" value="P:peptidoglycan biosynthetic process"/>
    <property type="evidence" value="ECO:0007669"/>
    <property type="project" value="UniProtKB-KW"/>
</dbReference>
<dbReference type="GO" id="GO:0008955">
    <property type="term" value="F:peptidoglycan glycosyltransferase activity"/>
    <property type="evidence" value="ECO:0007669"/>
    <property type="project" value="UniProtKB-EC"/>
</dbReference>
<dbReference type="AlphaFoldDB" id="A0A4R3L797"/>
<dbReference type="InterPro" id="IPR001460">
    <property type="entry name" value="PCN-bd_Tpept"/>
</dbReference>
<dbReference type="GO" id="GO:0071555">
    <property type="term" value="P:cell wall organization"/>
    <property type="evidence" value="ECO:0007669"/>
    <property type="project" value="UniProtKB-KW"/>
</dbReference>
<dbReference type="GO" id="GO:0008658">
    <property type="term" value="F:penicillin binding"/>
    <property type="evidence" value="ECO:0007669"/>
    <property type="project" value="InterPro"/>
</dbReference>
<dbReference type="PANTHER" id="PTHR32282">
    <property type="entry name" value="BINDING PROTEIN TRANSPEPTIDASE, PUTATIVE-RELATED"/>
    <property type="match status" value="1"/>
</dbReference>
<evidence type="ECO:0000256" key="4">
    <source>
        <dbReference type="ARBA" id="ARBA00022475"/>
    </source>
</evidence>
<keyword evidence="9" id="KW-0378">Hydrolase</keyword>
<feature type="transmembrane region" description="Helical" evidence="17">
    <location>
        <begin position="28"/>
        <end position="50"/>
    </location>
</feature>
<keyword evidence="5" id="KW-0121">Carboxypeptidase</keyword>
<dbReference type="Pfam" id="PF00912">
    <property type="entry name" value="Transgly"/>
    <property type="match status" value="1"/>
</dbReference>
<keyword evidence="11" id="KW-0573">Peptidoglycan synthesis</keyword>
<keyword evidence="7" id="KW-0328">Glycosyltransferase</keyword>
<keyword evidence="10" id="KW-0133">Cell shape</keyword>
<dbReference type="InterPro" id="IPR036950">
    <property type="entry name" value="PBP_transglycosylase"/>
</dbReference>
<dbReference type="GO" id="GO:0030288">
    <property type="term" value="C:outer membrane-bounded periplasmic space"/>
    <property type="evidence" value="ECO:0007669"/>
    <property type="project" value="TreeGrafter"/>
</dbReference>
<dbReference type="InterPro" id="IPR050396">
    <property type="entry name" value="Glycosyltr_51/Transpeptidase"/>
</dbReference>
<name>A0A4R3L797_9BACL</name>
<dbReference type="GO" id="GO:0006508">
    <property type="term" value="P:proteolysis"/>
    <property type="evidence" value="ECO:0007669"/>
    <property type="project" value="UniProtKB-KW"/>
</dbReference>
<dbReference type="SUPFAM" id="SSF53955">
    <property type="entry name" value="Lysozyme-like"/>
    <property type="match status" value="1"/>
</dbReference>
<dbReference type="InterPro" id="IPR012338">
    <property type="entry name" value="Beta-lactam/transpept-like"/>
</dbReference>
<keyword evidence="17" id="KW-1133">Transmembrane helix</keyword>
<evidence type="ECO:0000256" key="5">
    <source>
        <dbReference type="ARBA" id="ARBA00022645"/>
    </source>
</evidence>
<accession>A0A4R3L797</accession>
<dbReference type="Gene3D" id="3.40.710.10">
    <property type="entry name" value="DD-peptidase/beta-lactamase superfamily"/>
    <property type="match status" value="1"/>
</dbReference>
<comment type="similarity">
    <text evidence="3">In the N-terminal section; belongs to the glycosyltransferase 51 family.</text>
</comment>
<dbReference type="NCBIfam" id="TIGR02074">
    <property type="entry name" value="PBP_1a_fam"/>
    <property type="match status" value="1"/>
</dbReference>
<dbReference type="GO" id="GO:0009002">
    <property type="term" value="F:serine-type D-Ala-D-Ala carboxypeptidase activity"/>
    <property type="evidence" value="ECO:0007669"/>
    <property type="project" value="UniProtKB-EC"/>
</dbReference>
<evidence type="ECO:0000313" key="20">
    <source>
        <dbReference type="EMBL" id="TCS95529.1"/>
    </source>
</evidence>
<evidence type="ECO:0000256" key="6">
    <source>
        <dbReference type="ARBA" id="ARBA00022670"/>
    </source>
</evidence>
<dbReference type="GO" id="GO:0005886">
    <property type="term" value="C:plasma membrane"/>
    <property type="evidence" value="ECO:0007669"/>
    <property type="project" value="UniProtKB-SubCell"/>
</dbReference>
<evidence type="ECO:0000256" key="17">
    <source>
        <dbReference type="SAM" id="Phobius"/>
    </source>
</evidence>
<comment type="similarity">
    <text evidence="2">In the C-terminal section; belongs to the transpeptidase family.</text>
</comment>
<keyword evidence="14" id="KW-0961">Cell wall biogenesis/degradation</keyword>
<evidence type="ECO:0000259" key="18">
    <source>
        <dbReference type="Pfam" id="PF00905"/>
    </source>
</evidence>
<reference evidence="20 21" key="1">
    <citation type="submission" date="2019-03" db="EMBL/GenBank/DDBJ databases">
        <title>Genomic Encyclopedia of Type Strains, Phase IV (KMG-IV): sequencing the most valuable type-strain genomes for metagenomic binning, comparative biology and taxonomic classification.</title>
        <authorList>
            <person name="Goeker M."/>
        </authorList>
    </citation>
    <scope>NUCLEOTIDE SEQUENCE [LARGE SCALE GENOMIC DNA]</scope>
    <source>
        <strain evidence="20 21">DSM 45707</strain>
    </source>
</reference>
<dbReference type="Gene3D" id="1.10.3810.10">
    <property type="entry name" value="Biosynthetic peptidoglycan transglycosylase-like"/>
    <property type="match status" value="1"/>
</dbReference>
<evidence type="ECO:0000256" key="1">
    <source>
        <dbReference type="ARBA" id="ARBA00004236"/>
    </source>
</evidence>
<keyword evidence="8" id="KW-0808">Transferase</keyword>
<comment type="catalytic activity">
    <reaction evidence="15">
        <text>Preferential cleavage: (Ac)2-L-Lys-D-Ala-|-D-Ala. Also transpeptidation of peptidyl-alanyl moieties that are N-acyl substituents of D-alanine.</text>
        <dbReference type="EC" id="3.4.16.4"/>
    </reaction>
</comment>
<keyword evidence="6" id="KW-0645">Protease</keyword>
<dbReference type="FunFam" id="1.10.3810.10:FF:000001">
    <property type="entry name" value="Penicillin-binding protein 1A"/>
    <property type="match status" value="1"/>
</dbReference>
<comment type="caution">
    <text evidence="20">The sequence shown here is derived from an EMBL/GenBank/DDBJ whole genome shotgun (WGS) entry which is preliminary data.</text>
</comment>